<dbReference type="PROSITE" id="PS50850">
    <property type="entry name" value="MFS"/>
    <property type="match status" value="1"/>
</dbReference>
<dbReference type="SUPFAM" id="SSF103473">
    <property type="entry name" value="MFS general substrate transporter"/>
    <property type="match status" value="1"/>
</dbReference>
<dbReference type="InterPro" id="IPR050549">
    <property type="entry name" value="MFS_Trehalose_Transporter"/>
</dbReference>
<dbReference type="FunFam" id="1.20.1250.20:FF:000218">
    <property type="entry name" value="facilitated trehalose transporter Tret1"/>
    <property type="match status" value="1"/>
</dbReference>
<dbReference type="OrthoDB" id="6612291at2759"/>
<evidence type="ECO:0000256" key="1">
    <source>
        <dbReference type="ARBA" id="ARBA00004651"/>
    </source>
</evidence>
<evidence type="ECO:0000256" key="5">
    <source>
        <dbReference type="ARBA" id="ARBA00022692"/>
    </source>
</evidence>
<dbReference type="AlphaFoldDB" id="A0A3R7LTV2"/>
<dbReference type="Proteomes" id="UP000283509">
    <property type="component" value="Unassembled WGS sequence"/>
</dbReference>
<keyword evidence="2" id="KW-0813">Transport</keyword>
<comment type="subcellular location">
    <subcellularLocation>
        <location evidence="1">Cell membrane</location>
        <topology evidence="1">Multi-pass membrane protein</topology>
    </subcellularLocation>
</comment>
<feature type="transmembrane region" description="Helical" evidence="8">
    <location>
        <begin position="20"/>
        <end position="43"/>
    </location>
</feature>
<keyword evidence="4" id="KW-0762">Sugar transport</keyword>
<dbReference type="EMBL" id="QCYY01003559">
    <property type="protein sequence ID" value="ROT62740.1"/>
    <property type="molecule type" value="Genomic_DNA"/>
</dbReference>
<dbReference type="GO" id="GO:0005886">
    <property type="term" value="C:plasma membrane"/>
    <property type="evidence" value="ECO:0007669"/>
    <property type="project" value="UniProtKB-SubCell"/>
</dbReference>
<reference evidence="10 11" key="2">
    <citation type="submission" date="2019-01" db="EMBL/GenBank/DDBJ databases">
        <title>The decoding of complex shrimp genome reveals the adaptation for benthos swimmer, frequently molting mechanism and breeding impact on genome.</title>
        <authorList>
            <person name="Sun Y."/>
            <person name="Gao Y."/>
            <person name="Yu Y."/>
        </authorList>
    </citation>
    <scope>NUCLEOTIDE SEQUENCE [LARGE SCALE GENOMIC DNA]</scope>
    <source>
        <tissue evidence="10">Muscle</tissue>
    </source>
</reference>
<evidence type="ECO:0000259" key="9">
    <source>
        <dbReference type="PROSITE" id="PS50850"/>
    </source>
</evidence>
<comment type="caution">
    <text evidence="10">The sequence shown here is derived from an EMBL/GenBank/DDBJ whole genome shotgun (WGS) entry which is preliminary data.</text>
</comment>
<gene>
    <name evidence="10" type="ORF">C7M84_019408</name>
</gene>
<keyword evidence="3" id="KW-1003">Cell membrane</keyword>
<name>A0A3R7LTV2_PENVA</name>
<evidence type="ECO:0000256" key="2">
    <source>
        <dbReference type="ARBA" id="ARBA00022448"/>
    </source>
</evidence>
<dbReference type="PANTHER" id="PTHR48021">
    <property type="match status" value="1"/>
</dbReference>
<feature type="domain" description="Major facilitator superfamily (MFS) profile" evidence="9">
    <location>
        <begin position="1"/>
        <end position="410"/>
    </location>
</feature>
<feature type="transmembrane region" description="Helical" evidence="8">
    <location>
        <begin position="257"/>
        <end position="279"/>
    </location>
</feature>
<dbReference type="Gene3D" id="1.20.1250.20">
    <property type="entry name" value="MFS general substrate transporter like domains"/>
    <property type="match status" value="1"/>
</dbReference>
<keyword evidence="6 8" id="KW-1133">Transmembrane helix</keyword>
<evidence type="ECO:0000256" key="6">
    <source>
        <dbReference type="ARBA" id="ARBA00022989"/>
    </source>
</evidence>
<feature type="transmembrane region" description="Helical" evidence="8">
    <location>
        <begin position="388"/>
        <end position="406"/>
    </location>
</feature>
<dbReference type="PANTHER" id="PTHR48021:SF1">
    <property type="entry name" value="GH07001P-RELATED"/>
    <property type="match status" value="1"/>
</dbReference>
<organism evidence="10 11">
    <name type="scientific">Penaeus vannamei</name>
    <name type="common">Whiteleg shrimp</name>
    <name type="synonym">Litopenaeus vannamei</name>
    <dbReference type="NCBI Taxonomy" id="6689"/>
    <lineage>
        <taxon>Eukaryota</taxon>
        <taxon>Metazoa</taxon>
        <taxon>Ecdysozoa</taxon>
        <taxon>Arthropoda</taxon>
        <taxon>Crustacea</taxon>
        <taxon>Multicrustacea</taxon>
        <taxon>Malacostraca</taxon>
        <taxon>Eumalacostraca</taxon>
        <taxon>Eucarida</taxon>
        <taxon>Decapoda</taxon>
        <taxon>Dendrobranchiata</taxon>
        <taxon>Penaeoidea</taxon>
        <taxon>Penaeidae</taxon>
        <taxon>Penaeus</taxon>
    </lineage>
</organism>
<keyword evidence="7 8" id="KW-0472">Membrane</keyword>
<evidence type="ECO:0000256" key="3">
    <source>
        <dbReference type="ARBA" id="ARBA00022475"/>
    </source>
</evidence>
<accession>A0A3R7LTV2</accession>
<dbReference type="InterPro" id="IPR036259">
    <property type="entry name" value="MFS_trans_sf"/>
</dbReference>
<feature type="transmembrane region" description="Helical" evidence="8">
    <location>
        <begin position="355"/>
        <end position="376"/>
    </location>
</feature>
<dbReference type="GO" id="GO:0022857">
    <property type="term" value="F:transmembrane transporter activity"/>
    <property type="evidence" value="ECO:0007669"/>
    <property type="project" value="InterPro"/>
</dbReference>
<dbReference type="InterPro" id="IPR020846">
    <property type="entry name" value="MFS_dom"/>
</dbReference>
<evidence type="ECO:0000256" key="7">
    <source>
        <dbReference type="ARBA" id="ARBA00023136"/>
    </source>
</evidence>
<feature type="transmembrane region" description="Helical" evidence="8">
    <location>
        <begin position="109"/>
        <end position="128"/>
    </location>
</feature>
<dbReference type="InterPro" id="IPR005828">
    <property type="entry name" value="MFS_sugar_transport-like"/>
</dbReference>
<reference evidence="10 11" key="1">
    <citation type="submission" date="2018-04" db="EMBL/GenBank/DDBJ databases">
        <authorList>
            <person name="Zhang X."/>
            <person name="Yuan J."/>
            <person name="Li F."/>
            <person name="Xiang J."/>
        </authorList>
    </citation>
    <scope>NUCLEOTIDE SEQUENCE [LARGE SCALE GENOMIC DNA]</scope>
    <source>
        <tissue evidence="10">Muscle</tissue>
    </source>
</reference>
<evidence type="ECO:0000256" key="4">
    <source>
        <dbReference type="ARBA" id="ARBA00022597"/>
    </source>
</evidence>
<keyword evidence="11" id="KW-1185">Reference proteome</keyword>
<evidence type="ECO:0000313" key="10">
    <source>
        <dbReference type="EMBL" id="ROT62740.1"/>
    </source>
</evidence>
<evidence type="ECO:0000313" key="11">
    <source>
        <dbReference type="Proteomes" id="UP000283509"/>
    </source>
</evidence>
<feature type="transmembrane region" description="Helical" evidence="8">
    <location>
        <begin position="221"/>
        <end position="245"/>
    </location>
</feature>
<evidence type="ECO:0000256" key="8">
    <source>
        <dbReference type="SAM" id="Phobius"/>
    </source>
</evidence>
<feature type="transmembrane region" description="Helical" evidence="8">
    <location>
        <begin position="77"/>
        <end position="97"/>
    </location>
</feature>
<protein>
    <submittedName>
        <fullName evidence="10">Putative facilitated trehalose transporter Tret1 isoform X2</fullName>
    </submittedName>
</protein>
<feature type="transmembrane region" description="Helical" evidence="8">
    <location>
        <begin position="320"/>
        <end position="343"/>
    </location>
</feature>
<dbReference type="Pfam" id="PF00083">
    <property type="entry name" value="Sugar_tr"/>
    <property type="match status" value="1"/>
</dbReference>
<feature type="transmembrane region" description="Helical" evidence="8">
    <location>
        <begin position="50"/>
        <end position="71"/>
    </location>
</feature>
<keyword evidence="5 8" id="KW-0812">Transmembrane</keyword>
<proteinExistence type="predicted"/>
<feature type="transmembrane region" description="Helical" evidence="8">
    <location>
        <begin position="134"/>
        <end position="155"/>
    </location>
</feature>
<dbReference type="STRING" id="6689.A0A3R7LTV2"/>
<sequence length="421" mass="45571">MLPELTDPRGTSDLLLNESQAALFTSMADLGGFFGSVLNMALLMRLGHRVLLLLSLPISACAWLGAAFAHTPAMLQTMRFIVGLTGSFTLPAGNMYILEVSHKKLRGLLFGLVTTSRQAGNLLIYAIGSLGLGWRTTTLICAGVAILPVPGLLFLPNSPRWLITQGLLSEAQKSLTFYRGALYDSEPEMNAIMDQIGENGPEKNSIMAQLRMMADPSTLKTLLLLLFISLLYNFTGYNVLIAYIVPILQSASIPMDAYVSAMLIGAVRVAGTVVHLAVVDRMGRKPLLVLSYVSCAFCIACLGGYFFVQNTSGYVNSFNWVPLTSLVIFVFFTGVGQPVIFILQGELLPTSLRATGVSLILCLVFLGSFTAIRTYSLALAFMGEHGTFWLYGGVCLVIAVVSVLGLPETRGRSLEEITERK</sequence>
<feature type="transmembrane region" description="Helical" evidence="8">
    <location>
        <begin position="286"/>
        <end position="308"/>
    </location>
</feature>